<gene>
    <name evidence="2" type="ORF">F0357_17530</name>
</gene>
<dbReference type="SMART" id="SM00470">
    <property type="entry name" value="ParB"/>
    <property type="match status" value="1"/>
</dbReference>
<comment type="caution">
    <text evidence="2">The sequence shown here is derived from an EMBL/GenBank/DDBJ whole genome shotgun (WGS) entry which is preliminary data.</text>
</comment>
<dbReference type="CDD" id="cd16409">
    <property type="entry name" value="ParB_N_like"/>
    <property type="match status" value="1"/>
</dbReference>
<dbReference type="Proteomes" id="UP000332515">
    <property type="component" value="Unassembled WGS sequence"/>
</dbReference>
<sequence length="294" mass="32277">MDRASPPFDPRTIGRLPTAVTVKTARRRDMAALSAVTKTRVDKIDIPADRLRALDDDWAMGVAQSMAVNGQQSPIIVSKAVRGRHKLIAGLHRLTAARHLEWAEIDAMVFQGGALEARLLEIDENLIRRELSALDRASHLAERRRIYEELYPDTARGNAGAAARWGYATDKLSFASETAARLGISERDVQRSIARHTRIAPDVRAKIALTAIATRGAELDALARLEPEAQRRAVDMVLAGEARSVAAAAIVISGARTAPLSPEDVEFDRLVSAWKRAGARARERFLTDIVRRDA</sequence>
<reference evidence="2 3" key="1">
    <citation type="submission" date="2019-09" db="EMBL/GenBank/DDBJ databases">
        <title>Segnochrobactrum spirostomi gen. nov., sp. nov., isolated from the ciliate Spirostomum cf. yagiui and description of a novel family, Segnochrobactraceae fam. nov. within the order Rhizobiales of the class Alphaproteobacteria.</title>
        <authorList>
            <person name="Akter S."/>
            <person name="Shazib S.U.A."/>
            <person name="Shin M.K."/>
        </authorList>
    </citation>
    <scope>NUCLEOTIDE SEQUENCE [LARGE SCALE GENOMIC DNA]</scope>
    <source>
        <strain evidence="2 3">Sp-1</strain>
    </source>
</reference>
<keyword evidence="3" id="KW-1185">Reference proteome</keyword>
<dbReference type="GO" id="GO:0007059">
    <property type="term" value="P:chromosome segregation"/>
    <property type="evidence" value="ECO:0007669"/>
    <property type="project" value="TreeGrafter"/>
</dbReference>
<evidence type="ECO:0000259" key="1">
    <source>
        <dbReference type="SMART" id="SM00470"/>
    </source>
</evidence>
<dbReference type="PANTHER" id="PTHR33375">
    <property type="entry name" value="CHROMOSOME-PARTITIONING PROTEIN PARB-RELATED"/>
    <property type="match status" value="1"/>
</dbReference>
<dbReference type="SUPFAM" id="SSF110849">
    <property type="entry name" value="ParB/Sulfiredoxin"/>
    <property type="match status" value="1"/>
</dbReference>
<accession>A0A6A7Y8V9</accession>
<organism evidence="2 3">
    <name type="scientific">Segnochrobactrum spirostomi</name>
    <dbReference type="NCBI Taxonomy" id="2608987"/>
    <lineage>
        <taxon>Bacteria</taxon>
        <taxon>Pseudomonadati</taxon>
        <taxon>Pseudomonadota</taxon>
        <taxon>Alphaproteobacteria</taxon>
        <taxon>Hyphomicrobiales</taxon>
        <taxon>Segnochrobactraceae</taxon>
        <taxon>Segnochrobactrum</taxon>
    </lineage>
</organism>
<dbReference type="Pfam" id="PF02195">
    <property type="entry name" value="ParB_N"/>
    <property type="match status" value="1"/>
</dbReference>
<protein>
    <recommendedName>
        <fullName evidence="1">ParB-like N-terminal domain-containing protein</fullName>
    </recommendedName>
</protein>
<dbReference type="GO" id="GO:0005694">
    <property type="term" value="C:chromosome"/>
    <property type="evidence" value="ECO:0007669"/>
    <property type="project" value="TreeGrafter"/>
</dbReference>
<dbReference type="PANTHER" id="PTHR33375:SF1">
    <property type="entry name" value="CHROMOSOME-PARTITIONING PROTEIN PARB-RELATED"/>
    <property type="match status" value="1"/>
</dbReference>
<dbReference type="Gene3D" id="3.90.1530.30">
    <property type="match status" value="1"/>
</dbReference>
<dbReference type="InterPro" id="IPR003115">
    <property type="entry name" value="ParB_N"/>
</dbReference>
<dbReference type="InterPro" id="IPR050336">
    <property type="entry name" value="Chromosome_partition/occlusion"/>
</dbReference>
<dbReference type="AlphaFoldDB" id="A0A6A7Y8V9"/>
<dbReference type="Gene3D" id="1.10.10.2830">
    <property type="match status" value="1"/>
</dbReference>
<proteinExistence type="predicted"/>
<evidence type="ECO:0000313" key="2">
    <source>
        <dbReference type="EMBL" id="MQT14418.1"/>
    </source>
</evidence>
<evidence type="ECO:0000313" key="3">
    <source>
        <dbReference type="Proteomes" id="UP000332515"/>
    </source>
</evidence>
<dbReference type="EMBL" id="VWNA01000001">
    <property type="protein sequence ID" value="MQT14418.1"/>
    <property type="molecule type" value="Genomic_DNA"/>
</dbReference>
<feature type="domain" description="ParB-like N-terminal" evidence="1">
    <location>
        <begin position="37"/>
        <end position="126"/>
    </location>
</feature>
<name>A0A6A7Y8V9_9HYPH</name>
<dbReference type="InterPro" id="IPR036086">
    <property type="entry name" value="ParB/Sulfiredoxin_sf"/>
</dbReference>